<name>A0A2G8RUT5_9APHY</name>
<accession>A0A2G8RUT5</accession>
<feature type="region of interest" description="Disordered" evidence="1">
    <location>
        <begin position="277"/>
        <end position="351"/>
    </location>
</feature>
<gene>
    <name evidence="2" type="ORF">GSI_13160</name>
</gene>
<reference evidence="2 3" key="1">
    <citation type="journal article" date="2015" name="Sci. Rep.">
        <title>Chromosome-level genome map provides insights into diverse defense mechanisms in the medicinal fungus Ganoderma sinense.</title>
        <authorList>
            <person name="Zhu Y."/>
            <person name="Xu J."/>
            <person name="Sun C."/>
            <person name="Zhou S."/>
            <person name="Xu H."/>
            <person name="Nelson D.R."/>
            <person name="Qian J."/>
            <person name="Song J."/>
            <person name="Luo H."/>
            <person name="Xiang L."/>
            <person name="Li Y."/>
            <person name="Xu Z."/>
            <person name="Ji A."/>
            <person name="Wang L."/>
            <person name="Lu S."/>
            <person name="Hayward A."/>
            <person name="Sun W."/>
            <person name="Li X."/>
            <person name="Schwartz D.C."/>
            <person name="Wang Y."/>
            <person name="Chen S."/>
        </authorList>
    </citation>
    <scope>NUCLEOTIDE SEQUENCE [LARGE SCALE GENOMIC DNA]</scope>
    <source>
        <strain evidence="2 3">ZZ0214-1</strain>
    </source>
</reference>
<dbReference type="EMBL" id="AYKW01000056">
    <property type="protein sequence ID" value="PIL25271.1"/>
    <property type="molecule type" value="Genomic_DNA"/>
</dbReference>
<feature type="compositionally biased region" description="Basic residues" evidence="1">
    <location>
        <begin position="53"/>
        <end position="65"/>
    </location>
</feature>
<comment type="caution">
    <text evidence="2">The sequence shown here is derived from an EMBL/GenBank/DDBJ whole genome shotgun (WGS) entry which is preliminary data.</text>
</comment>
<dbReference type="Proteomes" id="UP000230002">
    <property type="component" value="Unassembled WGS sequence"/>
</dbReference>
<protein>
    <submittedName>
        <fullName evidence="2">Uncharacterized protein</fullName>
    </submittedName>
</protein>
<feature type="compositionally biased region" description="Polar residues" evidence="1">
    <location>
        <begin position="296"/>
        <end position="305"/>
    </location>
</feature>
<evidence type="ECO:0000313" key="3">
    <source>
        <dbReference type="Proteomes" id="UP000230002"/>
    </source>
</evidence>
<dbReference type="AlphaFoldDB" id="A0A2G8RUT5"/>
<feature type="compositionally biased region" description="Basic and acidic residues" evidence="1">
    <location>
        <begin position="66"/>
        <end position="80"/>
    </location>
</feature>
<organism evidence="2 3">
    <name type="scientific">Ganoderma sinense ZZ0214-1</name>
    <dbReference type="NCBI Taxonomy" id="1077348"/>
    <lineage>
        <taxon>Eukaryota</taxon>
        <taxon>Fungi</taxon>
        <taxon>Dikarya</taxon>
        <taxon>Basidiomycota</taxon>
        <taxon>Agaricomycotina</taxon>
        <taxon>Agaricomycetes</taxon>
        <taxon>Polyporales</taxon>
        <taxon>Polyporaceae</taxon>
        <taxon>Ganoderma</taxon>
    </lineage>
</organism>
<feature type="compositionally biased region" description="Low complexity" evidence="1">
    <location>
        <begin position="220"/>
        <end position="230"/>
    </location>
</feature>
<evidence type="ECO:0000256" key="1">
    <source>
        <dbReference type="SAM" id="MobiDB-lite"/>
    </source>
</evidence>
<evidence type="ECO:0000313" key="2">
    <source>
        <dbReference type="EMBL" id="PIL25271.1"/>
    </source>
</evidence>
<feature type="region of interest" description="Disordered" evidence="1">
    <location>
        <begin position="52"/>
        <end position="104"/>
    </location>
</feature>
<feature type="compositionally biased region" description="Low complexity" evidence="1">
    <location>
        <begin position="316"/>
        <end position="328"/>
    </location>
</feature>
<feature type="region of interest" description="Disordered" evidence="1">
    <location>
        <begin position="220"/>
        <end position="253"/>
    </location>
</feature>
<sequence>MNFEDTLPQKQQLPRAYRKCVGNDMKARSHCPINGTRPFNLVDWSPSQQNRLGHLRQRDHKQKRKAQQDVHRAAARHEDQVAGSGKQGTRREAGSLPGGTQPTIVRSPTILPYAQYCHSWSIHDPAAAPESVDLHSATTASARIVPRQPSCPPPASTIAREQRVALAYDPVHIQPPMGQRAVTASPRPRPELTYITGEASTAQFATVSLDLENSYSFSASSATSPPSVWSENPRVSAATPSAHVAPEHKPAHPLAQGSIWSEDAFIKAYQAFFLPRRIDNPDSKGPAPGPRPTPRDSPNMTTRQANGGLEPDTYATTPTVTDSVVPTTGSRSGTDEQRPHDASSTQLRGNDYLDWSIPPAMVVEPIDPQRFEELEAAAAAGYEHTLYLQAILPSTLPEAIYMDMHSSPLVRQTSHSEPAGALECSPKCSLSVPTATHHRGPTWVQTRHTAPANSF</sequence>
<keyword evidence="3" id="KW-1185">Reference proteome</keyword>
<proteinExistence type="predicted"/>